<feature type="compositionally biased region" description="Basic and acidic residues" evidence="7">
    <location>
        <begin position="491"/>
        <end position="505"/>
    </location>
</feature>
<feature type="non-terminal residue" evidence="10">
    <location>
        <position position="529"/>
    </location>
</feature>
<dbReference type="EMBL" id="MU856026">
    <property type="protein sequence ID" value="KAK3897982.1"/>
    <property type="molecule type" value="Genomic_DNA"/>
</dbReference>
<dbReference type="InterPro" id="IPR036259">
    <property type="entry name" value="MFS_trans_sf"/>
</dbReference>
<evidence type="ECO:0000256" key="1">
    <source>
        <dbReference type="ARBA" id="ARBA00004141"/>
    </source>
</evidence>
<dbReference type="GO" id="GO:0005886">
    <property type="term" value="C:plasma membrane"/>
    <property type="evidence" value="ECO:0007669"/>
    <property type="project" value="TreeGrafter"/>
</dbReference>
<evidence type="ECO:0000256" key="6">
    <source>
        <dbReference type="ARBA" id="ARBA00023180"/>
    </source>
</evidence>
<dbReference type="PANTHER" id="PTHR23501">
    <property type="entry name" value="MAJOR FACILITATOR SUPERFAMILY"/>
    <property type="match status" value="1"/>
</dbReference>
<feature type="transmembrane region" description="Helical" evidence="8">
    <location>
        <begin position="194"/>
        <end position="214"/>
    </location>
</feature>
<keyword evidence="2" id="KW-0813">Transport</keyword>
<dbReference type="Pfam" id="PF07690">
    <property type="entry name" value="MFS_1"/>
    <property type="match status" value="1"/>
</dbReference>
<comment type="subcellular location">
    <subcellularLocation>
        <location evidence="1">Membrane</location>
        <topology evidence="1">Multi-pass membrane protein</topology>
    </subcellularLocation>
</comment>
<feature type="transmembrane region" description="Helical" evidence="8">
    <location>
        <begin position="164"/>
        <end position="188"/>
    </location>
</feature>
<feature type="transmembrane region" description="Helical" evidence="8">
    <location>
        <begin position="234"/>
        <end position="253"/>
    </location>
</feature>
<keyword evidence="3 8" id="KW-0812">Transmembrane</keyword>
<dbReference type="PROSITE" id="PS50850">
    <property type="entry name" value="MFS"/>
    <property type="match status" value="1"/>
</dbReference>
<dbReference type="InterPro" id="IPR020846">
    <property type="entry name" value="MFS_dom"/>
</dbReference>
<reference evidence="10" key="1">
    <citation type="journal article" date="2023" name="Mol. Phylogenet. Evol.">
        <title>Genome-scale phylogeny and comparative genomics of the fungal order Sordariales.</title>
        <authorList>
            <person name="Hensen N."/>
            <person name="Bonometti L."/>
            <person name="Westerberg I."/>
            <person name="Brannstrom I.O."/>
            <person name="Guillou S."/>
            <person name="Cros-Aarteil S."/>
            <person name="Calhoun S."/>
            <person name="Haridas S."/>
            <person name="Kuo A."/>
            <person name="Mondo S."/>
            <person name="Pangilinan J."/>
            <person name="Riley R."/>
            <person name="LaButti K."/>
            <person name="Andreopoulos B."/>
            <person name="Lipzen A."/>
            <person name="Chen C."/>
            <person name="Yan M."/>
            <person name="Daum C."/>
            <person name="Ng V."/>
            <person name="Clum A."/>
            <person name="Steindorff A."/>
            <person name="Ohm R.A."/>
            <person name="Martin F."/>
            <person name="Silar P."/>
            <person name="Natvig D.O."/>
            <person name="Lalanne C."/>
            <person name="Gautier V."/>
            <person name="Ament-Velasquez S.L."/>
            <person name="Kruys A."/>
            <person name="Hutchinson M.I."/>
            <person name="Powell A.J."/>
            <person name="Barry K."/>
            <person name="Miller A.N."/>
            <person name="Grigoriev I.V."/>
            <person name="Debuchy R."/>
            <person name="Gladieux P."/>
            <person name="Hiltunen Thoren M."/>
            <person name="Johannesson H."/>
        </authorList>
    </citation>
    <scope>NUCLEOTIDE SEQUENCE</scope>
    <source>
        <strain evidence="10">CBS 103.79</strain>
    </source>
</reference>
<feature type="transmembrane region" description="Helical" evidence="8">
    <location>
        <begin position="107"/>
        <end position="129"/>
    </location>
</feature>
<feature type="domain" description="Major facilitator superfamily (MFS) profile" evidence="9">
    <location>
        <begin position="41"/>
        <end position="529"/>
    </location>
</feature>
<dbReference type="SUPFAM" id="SSF103473">
    <property type="entry name" value="MFS general substrate transporter"/>
    <property type="match status" value="1"/>
</dbReference>
<feature type="transmembrane region" description="Helical" evidence="8">
    <location>
        <begin position="259"/>
        <end position="281"/>
    </location>
</feature>
<evidence type="ECO:0000256" key="4">
    <source>
        <dbReference type="ARBA" id="ARBA00022989"/>
    </source>
</evidence>
<accession>A0AAN6MBN3</accession>
<feature type="transmembrane region" description="Helical" evidence="8">
    <location>
        <begin position="38"/>
        <end position="56"/>
    </location>
</feature>
<sequence>MTQQDTPPSTIESKKALLDSKDVPTKETPLQFNRGPRFWTILFVLALVSLLTSLEATVTSTILPSIVADLNGGENYVWIANATFLTMTALLPLFGQLADLFGRKWPLVFSAAAFMVGSGLCGGASSIAMMISGRAIQGIGASGIGVLCEIIIGDLVPLRARGTYMGIVFGMVALGAALGPLFGGLLVSYSTWRWAFYMALPIGGVALVLIVAFLNVKHNKSQTLATKLSSLDWLGNLVFIGGVIPVLVALSWAGSLHPWSSYQVLVPLIVGLAALAAFVLIEGNPRLVPHPMVPTYLFHHSITLTVFILTFLHGIVTMWATYFLPVYFQGVLGASAYRSGIMLLPTILALLPAAGVGGVLLTKLGRYKPILVVAFAMITVGFGLFSMIAQTSSTGTWVGFQVVESFGAGFGMAAMLPALLAPLTDKDTAARFTPTGLRNWRPRALSATRAEVVAVQSGALRRSWQVAIGFGVVGFIAAALMKEVPLRKENNTEFGMVEKGDKPVEEEAGSSTKKEVPAAGARAVQRKDP</sequence>
<evidence type="ECO:0000256" key="5">
    <source>
        <dbReference type="ARBA" id="ARBA00023136"/>
    </source>
</evidence>
<keyword evidence="6" id="KW-0325">Glycoprotein</keyword>
<protein>
    <submittedName>
        <fullName evidence="10">MFS general substrate transporter</fullName>
    </submittedName>
</protein>
<gene>
    <name evidence="10" type="ORF">C8A05DRAFT_38437</name>
</gene>
<evidence type="ECO:0000313" key="11">
    <source>
        <dbReference type="Proteomes" id="UP001303889"/>
    </source>
</evidence>
<dbReference type="AlphaFoldDB" id="A0AAN6MBN3"/>
<comment type="caution">
    <text evidence="10">The sequence shown here is derived from an EMBL/GenBank/DDBJ whole genome shotgun (WGS) entry which is preliminary data.</text>
</comment>
<evidence type="ECO:0000259" key="9">
    <source>
        <dbReference type="PROSITE" id="PS50850"/>
    </source>
</evidence>
<feature type="transmembrane region" description="Helical" evidence="8">
    <location>
        <begin position="302"/>
        <end position="322"/>
    </location>
</feature>
<dbReference type="Gene3D" id="1.20.1250.20">
    <property type="entry name" value="MFS general substrate transporter like domains"/>
    <property type="match status" value="1"/>
</dbReference>
<name>A0AAN6MBN3_9PEZI</name>
<organism evidence="10 11">
    <name type="scientific">Staphylotrichum tortipilum</name>
    <dbReference type="NCBI Taxonomy" id="2831512"/>
    <lineage>
        <taxon>Eukaryota</taxon>
        <taxon>Fungi</taxon>
        <taxon>Dikarya</taxon>
        <taxon>Ascomycota</taxon>
        <taxon>Pezizomycotina</taxon>
        <taxon>Sordariomycetes</taxon>
        <taxon>Sordariomycetidae</taxon>
        <taxon>Sordariales</taxon>
        <taxon>Chaetomiaceae</taxon>
        <taxon>Staphylotrichum</taxon>
    </lineage>
</organism>
<proteinExistence type="predicted"/>
<reference evidence="10" key="2">
    <citation type="submission" date="2023-05" db="EMBL/GenBank/DDBJ databases">
        <authorList>
            <consortium name="Lawrence Berkeley National Laboratory"/>
            <person name="Steindorff A."/>
            <person name="Hensen N."/>
            <person name="Bonometti L."/>
            <person name="Westerberg I."/>
            <person name="Brannstrom I.O."/>
            <person name="Guillou S."/>
            <person name="Cros-Aarteil S."/>
            <person name="Calhoun S."/>
            <person name="Haridas S."/>
            <person name="Kuo A."/>
            <person name="Mondo S."/>
            <person name="Pangilinan J."/>
            <person name="Riley R."/>
            <person name="Labutti K."/>
            <person name="Andreopoulos B."/>
            <person name="Lipzen A."/>
            <person name="Chen C."/>
            <person name="Yanf M."/>
            <person name="Daum C."/>
            <person name="Ng V."/>
            <person name="Clum A."/>
            <person name="Ohm R."/>
            <person name="Martin F."/>
            <person name="Silar P."/>
            <person name="Natvig D."/>
            <person name="Lalanne C."/>
            <person name="Gautier V."/>
            <person name="Ament-Velasquez S.L."/>
            <person name="Kruys A."/>
            <person name="Hutchinson M.I."/>
            <person name="Powell A.J."/>
            <person name="Barry K."/>
            <person name="Miller A.N."/>
            <person name="Grigoriev I.V."/>
            <person name="Debuchy R."/>
            <person name="Gladieux P."/>
            <person name="Thoren M.H."/>
            <person name="Johannesson H."/>
        </authorList>
    </citation>
    <scope>NUCLEOTIDE SEQUENCE</scope>
    <source>
        <strain evidence="10">CBS 103.79</strain>
    </source>
</reference>
<keyword evidence="11" id="KW-1185">Reference proteome</keyword>
<dbReference type="Proteomes" id="UP001303889">
    <property type="component" value="Unassembled WGS sequence"/>
</dbReference>
<dbReference type="InterPro" id="IPR011701">
    <property type="entry name" value="MFS"/>
</dbReference>
<evidence type="ECO:0000256" key="8">
    <source>
        <dbReference type="SAM" id="Phobius"/>
    </source>
</evidence>
<evidence type="ECO:0000256" key="2">
    <source>
        <dbReference type="ARBA" id="ARBA00022448"/>
    </source>
</evidence>
<dbReference type="GO" id="GO:0022857">
    <property type="term" value="F:transmembrane transporter activity"/>
    <property type="evidence" value="ECO:0007669"/>
    <property type="project" value="InterPro"/>
</dbReference>
<keyword evidence="4 8" id="KW-1133">Transmembrane helix</keyword>
<feature type="transmembrane region" description="Helical" evidence="8">
    <location>
        <begin position="369"/>
        <end position="389"/>
    </location>
</feature>
<feature type="transmembrane region" description="Helical" evidence="8">
    <location>
        <begin position="342"/>
        <end position="362"/>
    </location>
</feature>
<feature type="transmembrane region" description="Helical" evidence="8">
    <location>
        <begin position="76"/>
        <end position="95"/>
    </location>
</feature>
<evidence type="ECO:0000313" key="10">
    <source>
        <dbReference type="EMBL" id="KAK3897982.1"/>
    </source>
</evidence>
<evidence type="ECO:0000256" key="7">
    <source>
        <dbReference type="SAM" id="MobiDB-lite"/>
    </source>
</evidence>
<dbReference type="PANTHER" id="PTHR23501:SF187">
    <property type="entry name" value="MAJOR FACILITATOR SUPERFAMILY (MFS) PROFILE DOMAIN-CONTAINING PROTEIN"/>
    <property type="match status" value="1"/>
</dbReference>
<dbReference type="Gene3D" id="1.20.1720.10">
    <property type="entry name" value="Multidrug resistance protein D"/>
    <property type="match status" value="1"/>
</dbReference>
<feature type="transmembrane region" description="Helical" evidence="8">
    <location>
        <begin position="135"/>
        <end position="152"/>
    </location>
</feature>
<feature type="region of interest" description="Disordered" evidence="7">
    <location>
        <begin position="491"/>
        <end position="529"/>
    </location>
</feature>
<keyword evidence="5 8" id="KW-0472">Membrane</keyword>
<evidence type="ECO:0000256" key="3">
    <source>
        <dbReference type="ARBA" id="ARBA00022692"/>
    </source>
</evidence>
<dbReference type="PRINTS" id="PR01036">
    <property type="entry name" value="TCRTETB"/>
</dbReference>